<dbReference type="SUPFAM" id="SSF103088">
    <property type="entry name" value="OmpA-like"/>
    <property type="match status" value="1"/>
</dbReference>
<keyword evidence="9" id="KW-1185">Reference proteome</keyword>
<evidence type="ECO:0000256" key="5">
    <source>
        <dbReference type="PROSITE-ProRule" id="PRU00473"/>
    </source>
</evidence>
<dbReference type="InterPro" id="IPR006665">
    <property type="entry name" value="OmpA-like"/>
</dbReference>
<dbReference type="PROSITE" id="PS51257">
    <property type="entry name" value="PROKAR_LIPOPROTEIN"/>
    <property type="match status" value="1"/>
</dbReference>
<dbReference type="InterPro" id="IPR037873">
    <property type="entry name" value="BamE-like"/>
</dbReference>
<keyword evidence="3 5" id="KW-0472">Membrane</keyword>
<dbReference type="InterPro" id="IPR036737">
    <property type="entry name" value="OmpA-like_sf"/>
</dbReference>
<proteinExistence type="predicted"/>
<dbReference type="RefSeq" id="WP_200233877.1">
    <property type="nucleotide sequence ID" value="NZ_JAENGP010000003.1"/>
</dbReference>
<dbReference type="Gene3D" id="3.30.1330.60">
    <property type="entry name" value="OmpA-like domain"/>
    <property type="match status" value="1"/>
</dbReference>
<dbReference type="Pfam" id="PF00691">
    <property type="entry name" value="OmpA"/>
    <property type="match status" value="1"/>
</dbReference>
<evidence type="ECO:0000313" key="9">
    <source>
        <dbReference type="Proteomes" id="UP000635316"/>
    </source>
</evidence>
<evidence type="ECO:0000256" key="2">
    <source>
        <dbReference type="ARBA" id="ARBA00022729"/>
    </source>
</evidence>
<dbReference type="InterPro" id="IPR006664">
    <property type="entry name" value="OMP_bac"/>
</dbReference>
<sequence length="261" mass="28465">MKLFQYKASIVAVAAALALTACGTMSNVSKEGTASELVWPNVDAVKFDNDQGTFPVLGALAQVRDGVTRDQLYYLLGRPHFAEGFRVKEWDYLFHFNTPGQGVNNISTCQYKVLFDNNLIARNFYWKPVTEGSVCPDGQQNESYTLSADALFAFDRSDLSNVTAGRTELANLASHLKSRQNLTAVTVVGHTDRLGSEAYNQKLSQDRAVTIANYLAAQGVPANLLQARGAGKSQPVVQCEGSGAQLIQCLAPNRRVEINIQ</sequence>
<accession>A0ABS1EDC9</accession>
<dbReference type="Gene3D" id="3.30.1450.10">
    <property type="match status" value="1"/>
</dbReference>
<reference evidence="8 9" key="1">
    <citation type="submission" date="2020-12" db="EMBL/GenBank/DDBJ databases">
        <authorList>
            <person name="Lu T."/>
            <person name="Wang Q."/>
            <person name="Han X."/>
        </authorList>
    </citation>
    <scope>NUCLEOTIDE SEQUENCE [LARGE SCALE GENOMIC DNA]</scope>
    <source>
        <strain evidence="8 9">WQ 585</strain>
    </source>
</reference>
<dbReference type="PANTHER" id="PTHR30329:SF21">
    <property type="entry name" value="LIPOPROTEIN YIAD-RELATED"/>
    <property type="match status" value="1"/>
</dbReference>
<organism evidence="8 9">
    <name type="scientific">Advenella mandrilli</name>
    <dbReference type="NCBI Taxonomy" id="2800330"/>
    <lineage>
        <taxon>Bacteria</taxon>
        <taxon>Pseudomonadati</taxon>
        <taxon>Pseudomonadota</taxon>
        <taxon>Betaproteobacteria</taxon>
        <taxon>Burkholderiales</taxon>
        <taxon>Alcaligenaceae</taxon>
    </lineage>
</organism>
<dbReference type="InterPro" id="IPR006690">
    <property type="entry name" value="OMPA-like_CS"/>
</dbReference>
<comment type="subcellular location">
    <subcellularLocation>
        <location evidence="1">Cell outer membrane</location>
    </subcellularLocation>
</comment>
<gene>
    <name evidence="8" type="ORF">JHL22_03545</name>
</gene>
<dbReference type="PRINTS" id="PR01023">
    <property type="entry name" value="NAFLGMOTY"/>
</dbReference>
<dbReference type="Proteomes" id="UP000635316">
    <property type="component" value="Unassembled WGS sequence"/>
</dbReference>
<feature type="chain" id="PRO_5046423990" evidence="6">
    <location>
        <begin position="24"/>
        <end position="261"/>
    </location>
</feature>
<dbReference type="CDD" id="cd07185">
    <property type="entry name" value="OmpA_C-like"/>
    <property type="match status" value="1"/>
</dbReference>
<feature type="signal peptide" evidence="6">
    <location>
        <begin position="1"/>
        <end position="23"/>
    </location>
</feature>
<evidence type="ECO:0000256" key="1">
    <source>
        <dbReference type="ARBA" id="ARBA00004442"/>
    </source>
</evidence>
<dbReference type="PROSITE" id="PS51123">
    <property type="entry name" value="OMPA_2"/>
    <property type="match status" value="1"/>
</dbReference>
<name>A0ABS1EDC9_9BURK</name>
<evidence type="ECO:0000256" key="4">
    <source>
        <dbReference type="ARBA" id="ARBA00023237"/>
    </source>
</evidence>
<feature type="domain" description="OmpA-like" evidence="7">
    <location>
        <begin position="139"/>
        <end position="261"/>
    </location>
</feature>
<dbReference type="EMBL" id="JAENGP010000003">
    <property type="protein sequence ID" value="MBK1780285.1"/>
    <property type="molecule type" value="Genomic_DNA"/>
</dbReference>
<keyword evidence="2 6" id="KW-0732">Signal</keyword>
<dbReference type="InterPro" id="IPR050330">
    <property type="entry name" value="Bact_OuterMem_StrucFunc"/>
</dbReference>
<keyword evidence="4" id="KW-0998">Cell outer membrane</keyword>
<dbReference type="Pfam" id="PF04355">
    <property type="entry name" value="BamE"/>
    <property type="match status" value="1"/>
</dbReference>
<evidence type="ECO:0000256" key="3">
    <source>
        <dbReference type="ARBA" id="ARBA00023136"/>
    </source>
</evidence>
<dbReference type="InterPro" id="IPR007450">
    <property type="entry name" value="BamE_dom"/>
</dbReference>
<dbReference type="PRINTS" id="PR01021">
    <property type="entry name" value="OMPADOMAIN"/>
</dbReference>
<evidence type="ECO:0000313" key="8">
    <source>
        <dbReference type="EMBL" id="MBK1780285.1"/>
    </source>
</evidence>
<comment type="caution">
    <text evidence="8">The sequence shown here is derived from an EMBL/GenBank/DDBJ whole genome shotgun (WGS) entry which is preliminary data.</text>
</comment>
<dbReference type="PROSITE" id="PS01068">
    <property type="entry name" value="OMPA_1"/>
    <property type="match status" value="1"/>
</dbReference>
<protein>
    <submittedName>
        <fullName evidence="8">OmpA family protein</fullName>
    </submittedName>
</protein>
<evidence type="ECO:0000256" key="6">
    <source>
        <dbReference type="SAM" id="SignalP"/>
    </source>
</evidence>
<dbReference type="PANTHER" id="PTHR30329">
    <property type="entry name" value="STATOR ELEMENT OF FLAGELLAR MOTOR COMPLEX"/>
    <property type="match status" value="1"/>
</dbReference>
<evidence type="ECO:0000259" key="7">
    <source>
        <dbReference type="PROSITE" id="PS51123"/>
    </source>
</evidence>